<dbReference type="InterPro" id="IPR017748">
    <property type="entry name" value="TagF"/>
</dbReference>
<organism evidence="1 2">
    <name type="scientific">Sedimentitalea nanhaiensis</name>
    <dbReference type="NCBI Taxonomy" id="999627"/>
    <lineage>
        <taxon>Bacteria</taxon>
        <taxon>Pseudomonadati</taxon>
        <taxon>Pseudomonadota</taxon>
        <taxon>Alphaproteobacteria</taxon>
        <taxon>Rhodobacterales</taxon>
        <taxon>Paracoccaceae</taxon>
        <taxon>Sedimentitalea</taxon>
    </lineage>
</organism>
<evidence type="ECO:0000313" key="1">
    <source>
        <dbReference type="EMBL" id="SFU08044.1"/>
    </source>
</evidence>
<dbReference type="NCBIfam" id="TIGR03373">
    <property type="entry name" value="VI_minor_4"/>
    <property type="match status" value="1"/>
</dbReference>
<gene>
    <name evidence="1" type="ORF">SAMN05216236_12443</name>
</gene>
<dbReference type="Proteomes" id="UP000182466">
    <property type="component" value="Unassembled WGS sequence"/>
</dbReference>
<keyword evidence="2" id="KW-1185">Reference proteome</keyword>
<accession>A0A1I7D8Z0</accession>
<dbReference type="InterPro" id="IPR038225">
    <property type="entry name" value="TagF_sf"/>
</dbReference>
<dbReference type="AlphaFoldDB" id="A0A1I7D8Z0"/>
<dbReference type="Gene3D" id="3.40.1730.10">
    <property type="entry name" value="pa0076 domain"/>
    <property type="match status" value="1"/>
</dbReference>
<dbReference type="eggNOG" id="COG3913">
    <property type="taxonomic scope" value="Bacteria"/>
</dbReference>
<dbReference type="EMBL" id="FPAW01000024">
    <property type="protein sequence ID" value="SFU08044.1"/>
    <property type="molecule type" value="Genomic_DNA"/>
</dbReference>
<dbReference type="STRING" id="999627.SAMN05216236_12443"/>
<proteinExistence type="predicted"/>
<dbReference type="RefSeq" id="WP_027262178.1">
    <property type="nucleotide sequence ID" value="NZ_FPAW01000024.1"/>
</dbReference>
<protein>
    <submittedName>
        <fullName evidence="1">Type VI secretion system protein ImpM</fullName>
    </submittedName>
</protein>
<sequence length="225" mass="24204">MTAGFGAFGKMPSVGDFFRVNPPPGFVSVWDGWIQRAMLMGQSALGADWDAHYMSAPIWRFSLSAGLAGTHKVMGVAMPSVDRVGRRFPLTLMAAVTTPGPSQLDHFSEEPLFEQLEDLALDTLEDGMTRDHLTDRLTAICPPHSRNCAHLATVGSGLVMSGATGGLLPPLAAGLLADRCRQPSIWSAVVEGTHRLLVCDGLPESANMQALFDLDAPIWHKDQPL</sequence>
<dbReference type="Pfam" id="PF09867">
    <property type="entry name" value="TagF_N"/>
    <property type="match status" value="1"/>
</dbReference>
<dbReference type="PIRSF" id="PIRSF029287">
    <property type="entry name" value="UCP029287"/>
    <property type="match status" value="1"/>
</dbReference>
<dbReference type="OrthoDB" id="9801841at2"/>
<reference evidence="1 2" key="1">
    <citation type="submission" date="2016-10" db="EMBL/GenBank/DDBJ databases">
        <authorList>
            <person name="de Groot N.N."/>
        </authorList>
    </citation>
    <scope>NUCLEOTIDE SEQUENCE [LARGE SCALE GENOMIC DNA]</scope>
    <source>
        <strain evidence="1 2">CGMCC 1.10959</strain>
    </source>
</reference>
<evidence type="ECO:0000313" key="2">
    <source>
        <dbReference type="Proteomes" id="UP000182466"/>
    </source>
</evidence>
<name>A0A1I7D8Z0_9RHOB</name>